<dbReference type="KEGG" id="fcy:FRACYDRAFT_237710"/>
<dbReference type="EMBL" id="KV784357">
    <property type="protein sequence ID" value="OEU17300.1"/>
    <property type="molecule type" value="Genomic_DNA"/>
</dbReference>
<feature type="compositionally biased region" description="Basic and acidic residues" evidence="1">
    <location>
        <begin position="79"/>
        <end position="108"/>
    </location>
</feature>
<dbReference type="OrthoDB" id="10685902at2759"/>
<gene>
    <name evidence="2" type="ORF">FRACYDRAFT_237710</name>
</gene>
<feature type="compositionally biased region" description="Acidic residues" evidence="1">
    <location>
        <begin position="17"/>
        <end position="27"/>
    </location>
</feature>
<dbReference type="InParanoid" id="A0A1E7FGJ6"/>
<sequence length="550" mass="63241">MSLRPAVLYDHVPTAIPDDDEEDDEDKSQEILGVSYYVSKMVHRVSAPLAPRQEKDNNNICGVQQFQVLEGEQGDDDDKNGSDHYGKVRDETIDKKDNDDHHHEKHESESDDDDDDLRPMETIIEDTDSDYILIPIPSSAAMMTTTKGDNNDQVILSTTHRRTIHRLRKQLLARCNLIFKKTMAAIASSESNNRHNSQIWDVWKATIRATITKPISYYLRNLKSSSIYSSYDWVSETVIDIHGNRLILPGACVDLNYESENSNMIDNDNNSNNSINSNNNNDTGTLILPACTDSVTLKQDDDFGTRSNSPLSSTTIMVSAYDLLSVERNNQQRKRRINNNNTDTQQSLSLFETIEKDHHDGSRDYRYYYRDDDDDDFDGNNVEDYQSTMIMIATTKDITQQWKHTIWKLVKRKTNRWYCGGYFRFQQTIQCVGRLLIDSQQLLLNYNRNSSNRIHRRALLLLLSNSNANSNRKGVLLETNDRDKTDEQEVPASTIFDSTKSSQYTTSARTIKDDEGAVIIEMSSRKSNICIRTLHHNEQHETRKMSDVMY</sequence>
<reference evidence="2 3" key="1">
    <citation type="submission" date="2016-09" db="EMBL/GenBank/DDBJ databases">
        <title>Extensive genetic diversity and differential bi-allelic expression allows diatom success in the polar Southern Ocean.</title>
        <authorList>
            <consortium name="DOE Joint Genome Institute"/>
            <person name="Mock T."/>
            <person name="Otillar R.P."/>
            <person name="Strauss J."/>
            <person name="Dupont C."/>
            <person name="Frickenhaus S."/>
            <person name="Maumus F."/>
            <person name="Mcmullan M."/>
            <person name="Sanges R."/>
            <person name="Schmutz J."/>
            <person name="Toseland A."/>
            <person name="Valas R."/>
            <person name="Veluchamy A."/>
            <person name="Ward B.J."/>
            <person name="Allen A."/>
            <person name="Barry K."/>
            <person name="Falciatore A."/>
            <person name="Ferrante M."/>
            <person name="Fortunato A.E."/>
            <person name="Gloeckner G."/>
            <person name="Gruber A."/>
            <person name="Hipkin R."/>
            <person name="Janech M."/>
            <person name="Kroth P."/>
            <person name="Leese F."/>
            <person name="Lindquist E."/>
            <person name="Lyon B.R."/>
            <person name="Martin J."/>
            <person name="Mayer C."/>
            <person name="Parker M."/>
            <person name="Quesneville H."/>
            <person name="Raymond J."/>
            <person name="Uhlig C."/>
            <person name="Valentin K.U."/>
            <person name="Worden A.Z."/>
            <person name="Armbrust E.V."/>
            <person name="Bowler C."/>
            <person name="Green B."/>
            <person name="Moulton V."/>
            <person name="Van Oosterhout C."/>
            <person name="Grigoriev I."/>
        </authorList>
    </citation>
    <scope>NUCLEOTIDE SEQUENCE [LARGE SCALE GENOMIC DNA]</scope>
    <source>
        <strain evidence="2 3">CCMP1102</strain>
    </source>
</reference>
<feature type="region of interest" description="Disordered" evidence="1">
    <location>
        <begin position="71"/>
        <end position="118"/>
    </location>
</feature>
<accession>A0A1E7FGJ6</accession>
<evidence type="ECO:0000313" key="2">
    <source>
        <dbReference type="EMBL" id="OEU17300.1"/>
    </source>
</evidence>
<dbReference type="Proteomes" id="UP000095751">
    <property type="component" value="Unassembled WGS sequence"/>
</dbReference>
<proteinExistence type="predicted"/>
<evidence type="ECO:0000256" key="1">
    <source>
        <dbReference type="SAM" id="MobiDB-lite"/>
    </source>
</evidence>
<keyword evidence="3" id="KW-1185">Reference proteome</keyword>
<name>A0A1E7FGJ6_9STRA</name>
<evidence type="ECO:0000313" key="3">
    <source>
        <dbReference type="Proteomes" id="UP000095751"/>
    </source>
</evidence>
<protein>
    <submittedName>
        <fullName evidence="2">Uncharacterized protein</fullName>
    </submittedName>
</protein>
<organism evidence="2 3">
    <name type="scientific">Fragilariopsis cylindrus CCMP1102</name>
    <dbReference type="NCBI Taxonomy" id="635003"/>
    <lineage>
        <taxon>Eukaryota</taxon>
        <taxon>Sar</taxon>
        <taxon>Stramenopiles</taxon>
        <taxon>Ochrophyta</taxon>
        <taxon>Bacillariophyta</taxon>
        <taxon>Bacillariophyceae</taxon>
        <taxon>Bacillariophycidae</taxon>
        <taxon>Bacillariales</taxon>
        <taxon>Bacillariaceae</taxon>
        <taxon>Fragilariopsis</taxon>
    </lineage>
</organism>
<feature type="region of interest" description="Disordered" evidence="1">
    <location>
        <begin position="1"/>
        <end position="29"/>
    </location>
</feature>
<dbReference type="AlphaFoldDB" id="A0A1E7FGJ6"/>